<gene>
    <name evidence="1" type="ORF">SAMN04488045_0240</name>
</gene>
<dbReference type="EMBL" id="FNUZ01000001">
    <property type="protein sequence ID" value="SEF50214.1"/>
    <property type="molecule type" value="Genomic_DNA"/>
</dbReference>
<keyword evidence="2" id="KW-1185">Reference proteome</keyword>
<evidence type="ECO:0008006" key="3">
    <source>
        <dbReference type="Google" id="ProtNLM"/>
    </source>
</evidence>
<sequence length="124" mass="12604">MTMTFVQTFAVGGFDASLKKVAGVIAPLALLGACAMPPEGTSTNDVANYIAAVESLGCDVGNEGDLQALEIQTGLSPMKLGEMAEYMIDSRQGVLLSNGGFRLKVGACAPEDEAATTTEAAAAS</sequence>
<dbReference type="OrthoDB" id="7867343at2"/>
<accession>A0A1H5SIH4</accession>
<reference evidence="1 2" key="1">
    <citation type="submission" date="2016-10" db="EMBL/GenBank/DDBJ databases">
        <authorList>
            <person name="de Groot N.N."/>
        </authorList>
    </citation>
    <scope>NUCLEOTIDE SEQUENCE [LARGE SCALE GENOMIC DNA]</scope>
    <source>
        <strain evidence="1 2">DSM 26915</strain>
    </source>
</reference>
<dbReference type="Proteomes" id="UP000236752">
    <property type="component" value="Unassembled WGS sequence"/>
</dbReference>
<dbReference type="RefSeq" id="WP_103908651.1">
    <property type="nucleotide sequence ID" value="NZ_FNUZ01000001.1"/>
</dbReference>
<evidence type="ECO:0000313" key="2">
    <source>
        <dbReference type="Proteomes" id="UP000236752"/>
    </source>
</evidence>
<name>A0A1H5SIH4_9RHOB</name>
<proteinExistence type="predicted"/>
<evidence type="ECO:0000313" key="1">
    <source>
        <dbReference type="EMBL" id="SEF50214.1"/>
    </source>
</evidence>
<dbReference type="AlphaFoldDB" id="A0A1H5SIH4"/>
<organism evidence="1 2">
    <name type="scientific">Thalassococcus halodurans</name>
    <dbReference type="NCBI Taxonomy" id="373675"/>
    <lineage>
        <taxon>Bacteria</taxon>
        <taxon>Pseudomonadati</taxon>
        <taxon>Pseudomonadota</taxon>
        <taxon>Alphaproteobacteria</taxon>
        <taxon>Rhodobacterales</taxon>
        <taxon>Roseobacteraceae</taxon>
        <taxon>Thalassococcus</taxon>
    </lineage>
</organism>
<protein>
    <recommendedName>
        <fullName evidence="3">NADH dehydrogenase subunit E</fullName>
    </recommendedName>
</protein>